<proteinExistence type="predicted"/>
<dbReference type="AlphaFoldDB" id="A0A2V1E954"/>
<protein>
    <recommendedName>
        <fullName evidence="3">BTB domain-containing protein</fullName>
    </recommendedName>
</protein>
<evidence type="ECO:0000313" key="2">
    <source>
        <dbReference type="Proteomes" id="UP000244855"/>
    </source>
</evidence>
<dbReference type="EMBL" id="KZ805311">
    <property type="protein sequence ID" value="PVI05850.1"/>
    <property type="molecule type" value="Genomic_DNA"/>
</dbReference>
<organism evidence="1 2">
    <name type="scientific">Periconia macrospinosa</name>
    <dbReference type="NCBI Taxonomy" id="97972"/>
    <lineage>
        <taxon>Eukaryota</taxon>
        <taxon>Fungi</taxon>
        <taxon>Dikarya</taxon>
        <taxon>Ascomycota</taxon>
        <taxon>Pezizomycotina</taxon>
        <taxon>Dothideomycetes</taxon>
        <taxon>Pleosporomycetidae</taxon>
        <taxon>Pleosporales</taxon>
        <taxon>Massarineae</taxon>
        <taxon>Periconiaceae</taxon>
        <taxon>Periconia</taxon>
    </lineage>
</organism>
<reference evidence="1 2" key="1">
    <citation type="journal article" date="2018" name="Sci. Rep.">
        <title>Comparative genomics provides insights into the lifestyle and reveals functional heterogeneity of dark septate endophytic fungi.</title>
        <authorList>
            <person name="Knapp D.G."/>
            <person name="Nemeth J.B."/>
            <person name="Barry K."/>
            <person name="Hainaut M."/>
            <person name="Henrissat B."/>
            <person name="Johnson J."/>
            <person name="Kuo A."/>
            <person name="Lim J.H.P."/>
            <person name="Lipzen A."/>
            <person name="Nolan M."/>
            <person name="Ohm R.A."/>
            <person name="Tamas L."/>
            <person name="Grigoriev I.V."/>
            <person name="Spatafora J.W."/>
            <person name="Nagy L.G."/>
            <person name="Kovacs G.M."/>
        </authorList>
    </citation>
    <scope>NUCLEOTIDE SEQUENCE [LARGE SCALE GENOMIC DNA]</scope>
    <source>
        <strain evidence="1 2">DSE2036</strain>
    </source>
</reference>
<gene>
    <name evidence="1" type="ORF">DM02DRAFT_682783</name>
</gene>
<dbReference type="STRING" id="97972.A0A2V1E954"/>
<dbReference type="Proteomes" id="UP000244855">
    <property type="component" value="Unassembled WGS sequence"/>
</dbReference>
<sequence>MFGGDWNESEALEVYFPDEDVAAMLTVLNIAHLKFEDVPGFNGLAFEELVNLAVLCDKYDVVHLVHPFLEWYDWARHYVYPEYVGPGYPAWLFIAWTFGYRHSFGLLARHLSLRVEVRDNIILLGNGYDVMASYMPQDILESILEVRKNTIAEMLKTCYDLVELALEGPVCQLKHTDRPATEKSNCSSIILGSVLGQIKKLDLYPHPKGTQTIGSCVLDVMEHLGTVNPTPIYADDIEKAIKVASDHRRHSFGNALDLKEVLTSSERPHHLCTLSYIRYKEIGDIVHAMPSLVLSHHINHMNEQAKK</sequence>
<evidence type="ECO:0000313" key="1">
    <source>
        <dbReference type="EMBL" id="PVI05850.1"/>
    </source>
</evidence>
<accession>A0A2V1E954</accession>
<name>A0A2V1E954_9PLEO</name>
<keyword evidence="2" id="KW-1185">Reference proteome</keyword>
<evidence type="ECO:0008006" key="3">
    <source>
        <dbReference type="Google" id="ProtNLM"/>
    </source>
</evidence>
<dbReference type="OrthoDB" id="5275938at2759"/>